<evidence type="ECO:0000313" key="1">
    <source>
        <dbReference type="EMBL" id="KAG8155651.1"/>
    </source>
</evidence>
<gene>
    <name evidence="1" type="ORF">JTE90_016147</name>
</gene>
<organism evidence="1 2">
    <name type="scientific">Oedothorax gibbosus</name>
    <dbReference type="NCBI Taxonomy" id="931172"/>
    <lineage>
        <taxon>Eukaryota</taxon>
        <taxon>Metazoa</taxon>
        <taxon>Ecdysozoa</taxon>
        <taxon>Arthropoda</taxon>
        <taxon>Chelicerata</taxon>
        <taxon>Arachnida</taxon>
        <taxon>Araneae</taxon>
        <taxon>Araneomorphae</taxon>
        <taxon>Entelegynae</taxon>
        <taxon>Araneoidea</taxon>
        <taxon>Linyphiidae</taxon>
        <taxon>Erigoninae</taxon>
        <taxon>Oedothorax</taxon>
    </lineage>
</organism>
<comment type="caution">
    <text evidence="1">The sequence shown here is derived from an EMBL/GenBank/DDBJ whole genome shotgun (WGS) entry which is preliminary data.</text>
</comment>
<evidence type="ECO:0000313" key="2">
    <source>
        <dbReference type="Proteomes" id="UP000827092"/>
    </source>
</evidence>
<name>A0AAV6TCM9_9ARAC</name>
<feature type="non-terminal residue" evidence="1">
    <location>
        <position position="99"/>
    </location>
</feature>
<dbReference type="EMBL" id="JAFNEN010007615">
    <property type="protein sequence ID" value="KAG8155651.1"/>
    <property type="molecule type" value="Genomic_DNA"/>
</dbReference>
<sequence>MEFSSSTRVYLYIGFDGKRPGKPPAIPNFQPQSAQTRPGRSCVTFIPRPTTCLDFFKWPYLATERAKVFSDPQWTVKVGQGLLWHGARFSIVSKTVSWQ</sequence>
<protein>
    <submittedName>
        <fullName evidence="1">Uncharacterized protein</fullName>
    </submittedName>
</protein>
<proteinExistence type="predicted"/>
<dbReference type="AlphaFoldDB" id="A0AAV6TCM9"/>
<dbReference type="Proteomes" id="UP000827092">
    <property type="component" value="Unassembled WGS sequence"/>
</dbReference>
<reference evidence="1 2" key="1">
    <citation type="journal article" date="2022" name="Nat. Ecol. Evol.">
        <title>A masculinizing supergene underlies an exaggerated male reproductive morph in a spider.</title>
        <authorList>
            <person name="Hendrickx F."/>
            <person name="De Corte Z."/>
            <person name="Sonet G."/>
            <person name="Van Belleghem S.M."/>
            <person name="Kostlbacher S."/>
            <person name="Vangestel C."/>
        </authorList>
    </citation>
    <scope>NUCLEOTIDE SEQUENCE [LARGE SCALE GENOMIC DNA]</scope>
    <source>
        <strain evidence="1">W744_W776</strain>
    </source>
</reference>
<keyword evidence="2" id="KW-1185">Reference proteome</keyword>
<accession>A0AAV6TCM9</accession>